<evidence type="ECO:0000256" key="1">
    <source>
        <dbReference type="ARBA" id="ARBA00004123"/>
    </source>
</evidence>
<evidence type="ECO:0000256" key="3">
    <source>
        <dbReference type="ARBA" id="ARBA00022737"/>
    </source>
</evidence>
<dbReference type="EMBL" id="AZBU02000002">
    <property type="protein sequence ID" value="TKR97006.1"/>
    <property type="molecule type" value="Genomic_DNA"/>
</dbReference>
<dbReference type="InterPro" id="IPR050636">
    <property type="entry name" value="C2H2-ZF_domain-containing"/>
</dbReference>
<evidence type="ECO:0000256" key="9">
    <source>
        <dbReference type="PROSITE-ProRule" id="PRU00042"/>
    </source>
</evidence>
<dbReference type="PROSITE" id="PS50157">
    <property type="entry name" value="ZINC_FINGER_C2H2_2"/>
    <property type="match status" value="5"/>
</dbReference>
<feature type="domain" description="C2H2-type" evidence="11">
    <location>
        <begin position="155"/>
        <end position="182"/>
    </location>
</feature>
<reference evidence="12 13" key="2">
    <citation type="journal article" date="2019" name="G3 (Bethesda)">
        <title>Hybrid Assembly of the Genome of the Entomopathogenic Nematode Steinernema carpocapsae Identifies the X-Chromosome.</title>
        <authorList>
            <person name="Serra L."/>
            <person name="Macchietto M."/>
            <person name="Macias-Munoz A."/>
            <person name="McGill C.J."/>
            <person name="Rodriguez I.M."/>
            <person name="Rodriguez B."/>
            <person name="Murad R."/>
            <person name="Mortazavi A."/>
        </authorList>
    </citation>
    <scope>NUCLEOTIDE SEQUENCE [LARGE SCALE GENOMIC DNA]</scope>
    <source>
        <strain evidence="12 13">ALL</strain>
    </source>
</reference>
<comment type="caution">
    <text evidence="12">The sequence shown here is derived from an EMBL/GenBank/DDBJ whole genome shotgun (WGS) entry which is preliminary data.</text>
</comment>
<evidence type="ECO:0000256" key="8">
    <source>
        <dbReference type="ARBA" id="ARBA00023242"/>
    </source>
</evidence>
<dbReference type="InterPro" id="IPR013087">
    <property type="entry name" value="Znf_C2H2_type"/>
</dbReference>
<keyword evidence="4 9" id="KW-0863">Zinc-finger</keyword>
<evidence type="ECO:0000313" key="13">
    <source>
        <dbReference type="Proteomes" id="UP000298663"/>
    </source>
</evidence>
<evidence type="ECO:0000256" key="7">
    <source>
        <dbReference type="ARBA" id="ARBA00023163"/>
    </source>
</evidence>
<feature type="region of interest" description="Disordered" evidence="10">
    <location>
        <begin position="34"/>
        <end position="60"/>
    </location>
</feature>
<dbReference type="Proteomes" id="UP000298663">
    <property type="component" value="Unassembled WGS sequence"/>
</dbReference>
<evidence type="ECO:0000256" key="2">
    <source>
        <dbReference type="ARBA" id="ARBA00022723"/>
    </source>
</evidence>
<dbReference type="SMART" id="SM00355">
    <property type="entry name" value="ZnF_C2H2"/>
    <property type="match status" value="9"/>
</dbReference>
<accession>A0A4U5PKX3</accession>
<evidence type="ECO:0000256" key="6">
    <source>
        <dbReference type="ARBA" id="ARBA00023015"/>
    </source>
</evidence>
<protein>
    <recommendedName>
        <fullName evidence="11">C2H2-type domain-containing protein</fullName>
    </recommendedName>
</protein>
<feature type="domain" description="C2H2-type" evidence="11">
    <location>
        <begin position="65"/>
        <end position="92"/>
    </location>
</feature>
<dbReference type="GO" id="GO:0005634">
    <property type="term" value="C:nucleus"/>
    <property type="evidence" value="ECO:0007669"/>
    <property type="project" value="UniProtKB-SubCell"/>
</dbReference>
<organism evidence="12 13">
    <name type="scientific">Steinernema carpocapsae</name>
    <name type="common">Entomopathogenic nematode</name>
    <dbReference type="NCBI Taxonomy" id="34508"/>
    <lineage>
        <taxon>Eukaryota</taxon>
        <taxon>Metazoa</taxon>
        <taxon>Ecdysozoa</taxon>
        <taxon>Nematoda</taxon>
        <taxon>Chromadorea</taxon>
        <taxon>Rhabditida</taxon>
        <taxon>Tylenchina</taxon>
        <taxon>Panagrolaimomorpha</taxon>
        <taxon>Strongyloidoidea</taxon>
        <taxon>Steinernematidae</taxon>
        <taxon>Steinernema</taxon>
    </lineage>
</organism>
<keyword evidence="3" id="KW-0677">Repeat</keyword>
<name>A0A4U5PKX3_STECR</name>
<reference evidence="12 13" key="1">
    <citation type="journal article" date="2015" name="Genome Biol.">
        <title>Comparative genomics of Steinernema reveals deeply conserved gene regulatory networks.</title>
        <authorList>
            <person name="Dillman A.R."/>
            <person name="Macchietto M."/>
            <person name="Porter C.F."/>
            <person name="Rogers A."/>
            <person name="Williams B."/>
            <person name="Antoshechkin I."/>
            <person name="Lee M.M."/>
            <person name="Goodwin Z."/>
            <person name="Lu X."/>
            <person name="Lewis E.E."/>
            <person name="Goodrich-Blair H."/>
            <person name="Stock S.P."/>
            <person name="Adams B.J."/>
            <person name="Sternberg P.W."/>
            <person name="Mortazavi A."/>
        </authorList>
    </citation>
    <scope>NUCLEOTIDE SEQUENCE [LARGE SCALE GENOMIC DNA]</scope>
    <source>
        <strain evidence="12 13">ALL</strain>
    </source>
</reference>
<dbReference type="OrthoDB" id="10014897at2759"/>
<feature type="domain" description="C2H2-type" evidence="11">
    <location>
        <begin position="10"/>
        <end position="38"/>
    </location>
</feature>
<dbReference type="STRING" id="34508.A0A4U5PKX3"/>
<dbReference type="InterPro" id="IPR036236">
    <property type="entry name" value="Znf_C2H2_sf"/>
</dbReference>
<feature type="compositionally biased region" description="Polar residues" evidence="10">
    <location>
        <begin position="34"/>
        <end position="47"/>
    </location>
</feature>
<proteinExistence type="predicted"/>
<keyword evidence="5" id="KW-0862">Zinc</keyword>
<dbReference type="PROSITE" id="PS00028">
    <property type="entry name" value="ZINC_FINGER_C2H2_1"/>
    <property type="match status" value="6"/>
</dbReference>
<feature type="domain" description="C2H2-type" evidence="11">
    <location>
        <begin position="264"/>
        <end position="291"/>
    </location>
</feature>
<feature type="domain" description="C2H2-type" evidence="11">
    <location>
        <begin position="184"/>
        <end position="212"/>
    </location>
</feature>
<evidence type="ECO:0000313" key="12">
    <source>
        <dbReference type="EMBL" id="TKR97006.1"/>
    </source>
</evidence>
<dbReference type="SUPFAM" id="SSF57667">
    <property type="entry name" value="beta-beta-alpha zinc fingers"/>
    <property type="match status" value="2"/>
</dbReference>
<keyword evidence="7" id="KW-0804">Transcription</keyword>
<dbReference type="GO" id="GO:0008270">
    <property type="term" value="F:zinc ion binding"/>
    <property type="evidence" value="ECO:0007669"/>
    <property type="project" value="UniProtKB-KW"/>
</dbReference>
<evidence type="ECO:0000256" key="5">
    <source>
        <dbReference type="ARBA" id="ARBA00022833"/>
    </source>
</evidence>
<keyword evidence="2" id="KW-0479">Metal-binding</keyword>
<evidence type="ECO:0000256" key="10">
    <source>
        <dbReference type="SAM" id="MobiDB-lite"/>
    </source>
</evidence>
<sequence length="399" mass="45359">MKRSRTEEKVHCKFCEETFDDVSTLQVHTLINHSGESVRPSSSNGLSVENLPSPEDNSTTKQDTFVCQQCHSTFDSFDLFACHMREHLKSNENDRLSCKICGVIFPSYQVKAAHVVEHFMGVSSHILCPSCPESIFHTKIQYFQHQQEKHVDVLYRCKLCLLFFSTDYALENHMVSHAQTKELYSCVFCNLPFETRNQLAVHIQLIHDSNVPTIDKLFPSFVNPETSTKENRLLKCSVCDAVCLTDNELDEHRLLHHCKVLKGERCGECHKVISSKVDFLEHSVLHNGDRTEISCIVCRQSIRDSAQLNLHAAFHMELAFASNDSDVNATTGPKKLSTSPHSNETISPLKIKTEIFEKETVRKFQCLNCPKEFNSQSALQGKVFKTALKYCVQVIPTCI</sequence>
<dbReference type="Gene3D" id="3.30.160.60">
    <property type="entry name" value="Classic Zinc Finger"/>
    <property type="match status" value="4"/>
</dbReference>
<evidence type="ECO:0000256" key="4">
    <source>
        <dbReference type="ARBA" id="ARBA00022771"/>
    </source>
</evidence>
<dbReference type="PANTHER" id="PTHR47772">
    <property type="entry name" value="ZINC FINGER PROTEIN 200"/>
    <property type="match status" value="1"/>
</dbReference>
<keyword evidence="6" id="KW-0805">Transcription regulation</keyword>
<evidence type="ECO:0000259" key="11">
    <source>
        <dbReference type="PROSITE" id="PS50157"/>
    </source>
</evidence>
<dbReference type="PANTHER" id="PTHR47772:SF13">
    <property type="entry name" value="GASTRULA ZINC FINGER PROTEIN XLCGF49.1-LIKE-RELATED"/>
    <property type="match status" value="1"/>
</dbReference>
<gene>
    <name evidence="12" type="ORF">L596_010937</name>
</gene>
<keyword evidence="13" id="KW-1185">Reference proteome</keyword>
<keyword evidence="8" id="KW-0539">Nucleus</keyword>
<comment type="subcellular location">
    <subcellularLocation>
        <location evidence="1">Nucleus</location>
    </subcellularLocation>
</comment>
<dbReference type="AlphaFoldDB" id="A0A4U5PKX3"/>